<dbReference type="PROSITE" id="PS50151">
    <property type="entry name" value="UVR"/>
    <property type="match status" value="1"/>
</dbReference>
<dbReference type="InterPro" id="IPR000305">
    <property type="entry name" value="GIY-YIG_endonuc"/>
</dbReference>
<proteinExistence type="predicted"/>
<evidence type="ECO:0000313" key="3">
    <source>
        <dbReference type="EMBL" id="MBU5676145.1"/>
    </source>
</evidence>
<feature type="domain" description="GIY-YIG" evidence="2">
    <location>
        <begin position="17"/>
        <end position="95"/>
    </location>
</feature>
<protein>
    <submittedName>
        <fullName evidence="3">GIY-YIG nuclease family protein</fullName>
    </submittedName>
</protein>
<dbReference type="Pfam" id="PF01541">
    <property type="entry name" value="GIY-YIG"/>
    <property type="match status" value="1"/>
</dbReference>
<dbReference type="EMBL" id="JAHLQK010000002">
    <property type="protein sequence ID" value="MBU5676145.1"/>
    <property type="molecule type" value="Genomic_DNA"/>
</dbReference>
<sequence>MPRIPENLIEKIESIPVKPGIYQMMDIDGNIIYVGKSKTLKSRVKSYFCKEHKLNKIKRMVCNIHDINYIVTDTHLEAQILECALIKKLKPIYNKQFKNDKKYMYLKIENYNRFKPISMVYDRQSEYCFGPYRNKNILLDTIKFFQNIYPMTKFGNIYEFKYKILLQSMDRESFEKNKECLIEIFNNKECMLNFLSDLQGKMERAASELQFEMATIYRDMIKHIKYLYDNNTNESHEISDKILMGEKIDDGYKIFYISKNRIILKKRYKELTKESIGEFLKQAQELEIKVPHVIDEKRDLDFKKIVNKEVKDDALKAILFIHNDYSVDEFINNMC</sequence>
<dbReference type="CDD" id="cd10434">
    <property type="entry name" value="GIY-YIG_UvrC_Cho"/>
    <property type="match status" value="1"/>
</dbReference>
<dbReference type="InterPro" id="IPR047296">
    <property type="entry name" value="GIY-YIG_UvrC_Cho"/>
</dbReference>
<evidence type="ECO:0000259" key="1">
    <source>
        <dbReference type="PROSITE" id="PS50151"/>
    </source>
</evidence>
<accession>A0ABS6G0X7</accession>
<dbReference type="Pfam" id="PF02151">
    <property type="entry name" value="UVR"/>
    <property type="match status" value="1"/>
</dbReference>
<reference evidence="3 4" key="1">
    <citation type="submission" date="2021-06" db="EMBL/GenBank/DDBJ databases">
        <authorList>
            <person name="Sun Q."/>
            <person name="Li D."/>
        </authorList>
    </citation>
    <scope>NUCLEOTIDE SEQUENCE [LARGE SCALE GENOMIC DNA]</scope>
    <source>
        <strain evidence="3 4">MSJ-5</strain>
    </source>
</reference>
<evidence type="ECO:0000313" key="4">
    <source>
        <dbReference type="Proteomes" id="UP000779508"/>
    </source>
</evidence>
<dbReference type="RefSeq" id="WP_216415637.1">
    <property type="nucleotide sequence ID" value="NZ_JAHLQK010000002.1"/>
</dbReference>
<dbReference type="InterPro" id="IPR001943">
    <property type="entry name" value="UVR_dom"/>
</dbReference>
<feature type="domain" description="UVR" evidence="1">
    <location>
        <begin position="192"/>
        <end position="227"/>
    </location>
</feature>
<evidence type="ECO:0000259" key="2">
    <source>
        <dbReference type="PROSITE" id="PS50164"/>
    </source>
</evidence>
<dbReference type="InterPro" id="IPR050066">
    <property type="entry name" value="UvrABC_protein_C"/>
</dbReference>
<comment type="caution">
    <text evidence="3">The sequence shown here is derived from an EMBL/GenBank/DDBJ whole genome shotgun (WGS) entry which is preliminary data.</text>
</comment>
<gene>
    <name evidence="3" type="ORF">KQI88_06920</name>
</gene>
<dbReference type="PROSITE" id="PS50164">
    <property type="entry name" value="GIY_YIG"/>
    <property type="match status" value="1"/>
</dbReference>
<organism evidence="3 4">
    <name type="scientific">Alkaliphilus flagellatus</name>
    <dbReference type="NCBI Taxonomy" id="2841507"/>
    <lineage>
        <taxon>Bacteria</taxon>
        <taxon>Bacillati</taxon>
        <taxon>Bacillota</taxon>
        <taxon>Clostridia</taxon>
        <taxon>Peptostreptococcales</taxon>
        <taxon>Natronincolaceae</taxon>
        <taxon>Alkaliphilus</taxon>
    </lineage>
</organism>
<keyword evidence="4" id="KW-1185">Reference proteome</keyword>
<dbReference type="PANTHER" id="PTHR30562">
    <property type="entry name" value="UVRC/OXIDOREDUCTASE"/>
    <property type="match status" value="1"/>
</dbReference>
<dbReference type="PANTHER" id="PTHR30562:SF1">
    <property type="entry name" value="UVRABC SYSTEM PROTEIN C"/>
    <property type="match status" value="1"/>
</dbReference>
<name>A0ABS6G0X7_9FIRM</name>
<dbReference type="SMART" id="SM00465">
    <property type="entry name" value="GIYc"/>
    <property type="match status" value="1"/>
</dbReference>
<dbReference type="Proteomes" id="UP000779508">
    <property type="component" value="Unassembled WGS sequence"/>
</dbReference>